<dbReference type="Proteomes" id="UP000549457">
    <property type="component" value="Unassembled WGS sequence"/>
</dbReference>
<gene>
    <name evidence="1" type="ORF">HNP73_000503</name>
</gene>
<dbReference type="AlphaFoldDB" id="A0A840SML5"/>
<accession>A0A840SML5</accession>
<comment type="caution">
    <text evidence="1">The sequence shown here is derived from an EMBL/GenBank/DDBJ whole genome shotgun (WGS) entry which is preliminary data.</text>
</comment>
<dbReference type="EMBL" id="JACHFM010000001">
    <property type="protein sequence ID" value="MBB5220582.1"/>
    <property type="molecule type" value="Genomic_DNA"/>
</dbReference>
<name>A0A840SML5_9RHOB</name>
<sequence>MAHVRATGVEPEEQAEALLSAAGLAVRDVMLSILRQSCEQGVELNVASAVVLGVGAKGLRLALGPVEAARIVRQMADEVETDVQPAGRH</sequence>
<evidence type="ECO:0000313" key="2">
    <source>
        <dbReference type="Proteomes" id="UP000549457"/>
    </source>
</evidence>
<evidence type="ECO:0000313" key="1">
    <source>
        <dbReference type="EMBL" id="MBB5220582.1"/>
    </source>
</evidence>
<keyword evidence="2" id="KW-1185">Reference proteome</keyword>
<protein>
    <submittedName>
        <fullName evidence="1">Uncharacterized protein</fullName>
    </submittedName>
</protein>
<proteinExistence type="predicted"/>
<reference evidence="1 2" key="1">
    <citation type="submission" date="2020-08" db="EMBL/GenBank/DDBJ databases">
        <title>Genomic Encyclopedia of Type Strains, Phase IV (KMG-IV): sequencing the most valuable type-strain genomes for metagenomic binning, comparative biology and taxonomic classification.</title>
        <authorList>
            <person name="Goeker M."/>
        </authorList>
    </citation>
    <scope>NUCLEOTIDE SEQUENCE [LARGE SCALE GENOMIC DNA]</scope>
    <source>
        <strain evidence="1 2">DSM 101730</strain>
    </source>
</reference>
<organism evidence="1 2">
    <name type="scientific">Amaricoccus macauensis</name>
    <dbReference type="NCBI Taxonomy" id="57001"/>
    <lineage>
        <taxon>Bacteria</taxon>
        <taxon>Pseudomonadati</taxon>
        <taxon>Pseudomonadota</taxon>
        <taxon>Alphaproteobacteria</taxon>
        <taxon>Rhodobacterales</taxon>
        <taxon>Paracoccaceae</taxon>
        <taxon>Amaricoccus</taxon>
    </lineage>
</organism>
<dbReference type="RefSeq" id="WP_184146791.1">
    <property type="nucleotide sequence ID" value="NZ_JACHFM010000001.1"/>
</dbReference>